<dbReference type="AlphaFoldDB" id="A0A9W6GU82"/>
<name>A0A9W6GU82_9HYPH</name>
<protein>
    <recommendedName>
        <fullName evidence="2">N-acetyltransferase domain-containing protein</fullName>
    </recommendedName>
</protein>
<dbReference type="InterPro" id="IPR000182">
    <property type="entry name" value="GNAT_dom"/>
</dbReference>
<dbReference type="Proteomes" id="UP001144323">
    <property type="component" value="Unassembled WGS sequence"/>
</dbReference>
<dbReference type="PROSITE" id="PS51186">
    <property type="entry name" value="GNAT"/>
    <property type="match status" value="1"/>
</dbReference>
<gene>
    <name evidence="3" type="ORF">LMG27198_20250</name>
</gene>
<reference evidence="3" key="1">
    <citation type="journal article" date="2023" name="Int. J. Syst. Evol. Microbiol.">
        <title>Methylocystis iwaonis sp. nov., a type II methane-oxidizing bacterium from surface soil of a rice paddy field in Japan, and emended description of the genus Methylocystis (ex Whittenbury et al. 1970) Bowman et al. 1993.</title>
        <authorList>
            <person name="Kaise H."/>
            <person name="Sawadogo J.B."/>
            <person name="Alam M.S."/>
            <person name="Ueno C."/>
            <person name="Dianou D."/>
            <person name="Shinjo R."/>
            <person name="Asakawa S."/>
        </authorList>
    </citation>
    <scope>NUCLEOTIDE SEQUENCE</scope>
    <source>
        <strain evidence="3">LMG27198</strain>
    </source>
</reference>
<dbReference type="EMBL" id="BSEC01000001">
    <property type="protein sequence ID" value="GLI93033.1"/>
    <property type="molecule type" value="Genomic_DNA"/>
</dbReference>
<evidence type="ECO:0000313" key="4">
    <source>
        <dbReference type="Proteomes" id="UP001144323"/>
    </source>
</evidence>
<organism evidence="3 4">
    <name type="scientific">Methylocystis echinoides</name>
    <dbReference type="NCBI Taxonomy" id="29468"/>
    <lineage>
        <taxon>Bacteria</taxon>
        <taxon>Pseudomonadati</taxon>
        <taxon>Pseudomonadota</taxon>
        <taxon>Alphaproteobacteria</taxon>
        <taxon>Hyphomicrobiales</taxon>
        <taxon>Methylocystaceae</taxon>
        <taxon>Methylocystis</taxon>
    </lineage>
</organism>
<dbReference type="SUPFAM" id="SSF55729">
    <property type="entry name" value="Acyl-CoA N-acyltransferases (Nat)"/>
    <property type="match status" value="1"/>
</dbReference>
<keyword evidence="1" id="KW-0808">Transferase</keyword>
<evidence type="ECO:0000256" key="1">
    <source>
        <dbReference type="ARBA" id="ARBA00022679"/>
    </source>
</evidence>
<sequence>MRVSPDIGLSIRLGDADDLPAIARVHLDSARVAYRGISPDAVLEALTLEGRLALWRRRFADLGPDGRLWVIERAGVIGFAAADRADEERRQCELLSFYVAPDCWGERVGHTLMQWLLDDCRERDFGCMILWTIRSNRRARDFYEKAGFLCQDQTRTITRRESGVIVEHDEVKYARPLHRHSS</sequence>
<dbReference type="CDD" id="cd04301">
    <property type="entry name" value="NAT_SF"/>
    <property type="match status" value="1"/>
</dbReference>
<dbReference type="PANTHER" id="PTHR13947:SF37">
    <property type="entry name" value="LD18367P"/>
    <property type="match status" value="1"/>
</dbReference>
<feature type="domain" description="N-acetyltransferase" evidence="2">
    <location>
        <begin position="9"/>
        <end position="178"/>
    </location>
</feature>
<dbReference type="GO" id="GO:0008080">
    <property type="term" value="F:N-acetyltransferase activity"/>
    <property type="evidence" value="ECO:0007669"/>
    <property type="project" value="InterPro"/>
</dbReference>
<dbReference type="PANTHER" id="PTHR13947">
    <property type="entry name" value="GNAT FAMILY N-ACETYLTRANSFERASE"/>
    <property type="match status" value="1"/>
</dbReference>
<dbReference type="Pfam" id="PF00583">
    <property type="entry name" value="Acetyltransf_1"/>
    <property type="match status" value="1"/>
</dbReference>
<evidence type="ECO:0000259" key="2">
    <source>
        <dbReference type="PROSITE" id="PS51186"/>
    </source>
</evidence>
<dbReference type="InterPro" id="IPR050769">
    <property type="entry name" value="NAT_camello-type"/>
</dbReference>
<keyword evidence="4" id="KW-1185">Reference proteome</keyword>
<dbReference type="RefSeq" id="WP_281802605.1">
    <property type="nucleotide sequence ID" value="NZ_BSEC01000001.1"/>
</dbReference>
<dbReference type="InterPro" id="IPR016181">
    <property type="entry name" value="Acyl_CoA_acyltransferase"/>
</dbReference>
<comment type="caution">
    <text evidence="3">The sequence shown here is derived from an EMBL/GenBank/DDBJ whole genome shotgun (WGS) entry which is preliminary data.</text>
</comment>
<proteinExistence type="predicted"/>
<evidence type="ECO:0000313" key="3">
    <source>
        <dbReference type="EMBL" id="GLI93033.1"/>
    </source>
</evidence>
<dbReference type="Gene3D" id="3.40.630.30">
    <property type="match status" value="1"/>
</dbReference>
<accession>A0A9W6GU82</accession>